<accession>B0VGK8</accession>
<feature type="region of interest" description="Disordered" evidence="1">
    <location>
        <begin position="1"/>
        <end position="32"/>
    </location>
</feature>
<evidence type="ECO:0000313" key="2">
    <source>
        <dbReference type="EMBL" id="CAO80445.1"/>
    </source>
</evidence>
<sequence>MKRSNPLDPNGNGDITVPEPVTGISHTTSSQHQNPCWVNIKWVANSASNTDGYFIYRGMGYYSSYALVGDVKTNEFMHSSADDPSVQPKIDFYYRISAYKIYPEGKLEGRRSEPYWVRIP</sequence>
<dbReference type="Proteomes" id="UP000002019">
    <property type="component" value="Chromosome"/>
</dbReference>
<dbReference type="STRING" id="459349.CLOAM0550"/>
<dbReference type="Gene3D" id="2.60.40.10">
    <property type="entry name" value="Immunoglobulins"/>
    <property type="match status" value="1"/>
</dbReference>
<dbReference type="EMBL" id="CU466930">
    <property type="protein sequence ID" value="CAO80445.1"/>
    <property type="molecule type" value="Genomic_DNA"/>
</dbReference>
<evidence type="ECO:0000256" key="1">
    <source>
        <dbReference type="SAM" id="MobiDB-lite"/>
    </source>
</evidence>
<dbReference type="InterPro" id="IPR013783">
    <property type="entry name" value="Ig-like_fold"/>
</dbReference>
<evidence type="ECO:0000313" key="3">
    <source>
        <dbReference type="Proteomes" id="UP000002019"/>
    </source>
</evidence>
<gene>
    <name evidence="2" type="ordered locus">CLOAM0550</name>
</gene>
<proteinExistence type="predicted"/>
<keyword evidence="3" id="KW-1185">Reference proteome</keyword>
<dbReference type="KEGG" id="caci:CLOAM0550"/>
<organism evidence="2 3">
    <name type="scientific">Cloacimonas acidaminovorans (strain Evry)</name>
    <dbReference type="NCBI Taxonomy" id="459349"/>
    <lineage>
        <taxon>Bacteria</taxon>
        <taxon>Pseudomonadati</taxon>
        <taxon>Candidatus Cloacimonadota</taxon>
        <taxon>Candidatus Cloacimonadia</taxon>
        <taxon>Candidatus Cloacimonadales</taxon>
        <taxon>Candidatus Cloacimonadaceae</taxon>
        <taxon>Candidatus Cloacimonas</taxon>
    </lineage>
</organism>
<dbReference type="HOGENOM" id="CLU_2045548_0_0_0"/>
<name>B0VGK8_CLOAI</name>
<dbReference type="AlphaFoldDB" id="B0VGK8"/>
<reference evidence="2 3" key="1">
    <citation type="journal article" date="2008" name="J. Bacteriol.">
        <title>'Candidatus Cloacamonas acidaminovorans': genome sequence reconstruction provides a first glimpse of a new bacterial division.</title>
        <authorList>
            <person name="Pelletier E."/>
            <person name="Kreimeyer A."/>
            <person name="Bocs S."/>
            <person name="Rouy Z."/>
            <person name="Gyapay G."/>
            <person name="Chouari R."/>
            <person name="Riviere D."/>
            <person name="Ganesan A."/>
            <person name="Daegelen P."/>
            <person name="Sghir A."/>
            <person name="Cohen G.N."/>
            <person name="Medigue C."/>
            <person name="Weissenbach J."/>
            <person name="Le Paslier D."/>
        </authorList>
    </citation>
    <scope>NUCLEOTIDE SEQUENCE [LARGE SCALE GENOMIC DNA]</scope>
    <source>
        <strain evidence="3">Evry</strain>
    </source>
</reference>
<evidence type="ECO:0008006" key="4">
    <source>
        <dbReference type="Google" id="ProtNLM"/>
    </source>
</evidence>
<protein>
    <recommendedName>
        <fullName evidence="4">Fibronectin type-III domain-containing protein</fullName>
    </recommendedName>
</protein>